<feature type="signal peptide" evidence="1">
    <location>
        <begin position="1"/>
        <end position="19"/>
    </location>
</feature>
<evidence type="ECO:0000313" key="3">
    <source>
        <dbReference type="Proteomes" id="UP000228921"/>
    </source>
</evidence>
<evidence type="ECO:0000313" key="2">
    <source>
        <dbReference type="EMBL" id="PJF31174.1"/>
    </source>
</evidence>
<accession>A0A2M8P0V0</accession>
<gene>
    <name evidence="2" type="ORF">CUN51_04705</name>
</gene>
<dbReference type="AlphaFoldDB" id="A0A2M8P0V0"/>
<proteinExistence type="predicted"/>
<dbReference type="EMBL" id="PGTK01000004">
    <property type="protein sequence ID" value="PJF31174.1"/>
    <property type="molecule type" value="Genomic_DNA"/>
</dbReference>
<sequence>MKRFLVLFVVFTALLTSFATTPTLTHAQGCTVTFTGTYTNPFPLSVPGVVEIRTAPPPGGTVLASQPITIPPSTTSTQTFTLTLPSPYTGPVYGRIYSNFTFGGFTFTNDTVAGPLTTSCGGVSTLETCVVTFDVTYTKPPGNPPSTATVELRTAPGGGGTLLGSASINYPATGATPVTFTNTVSIGVPSGTYGGVWAYVIGAGGAGTGDLGPLQANCGAVLGCFNLVGAGQGKLVRPTPLYWAPRPEAASKIVLDVAPDAKTYWVLGVDATRRFYKIVIACGTYWVPVETMIPNPDDVWRSAPLPDRVVD</sequence>
<protein>
    <submittedName>
        <fullName evidence="2">Uncharacterized protein</fullName>
    </submittedName>
</protein>
<dbReference type="Proteomes" id="UP000228921">
    <property type="component" value="Unassembled WGS sequence"/>
</dbReference>
<keyword evidence="1" id="KW-0732">Signal</keyword>
<feature type="chain" id="PRO_5014689369" evidence="1">
    <location>
        <begin position="20"/>
        <end position="311"/>
    </location>
</feature>
<comment type="caution">
    <text evidence="2">The sequence shown here is derived from an EMBL/GenBank/DDBJ whole genome shotgun (WGS) entry which is preliminary data.</text>
</comment>
<organism evidence="2 3">
    <name type="scientific">Candidatus Thermofonsia Clade 1 bacterium</name>
    <dbReference type="NCBI Taxonomy" id="2364210"/>
    <lineage>
        <taxon>Bacteria</taxon>
        <taxon>Bacillati</taxon>
        <taxon>Chloroflexota</taxon>
        <taxon>Candidatus Thermofontia</taxon>
        <taxon>Candidatus Thermofonsia Clade 1</taxon>
    </lineage>
</organism>
<reference evidence="2 3" key="1">
    <citation type="submission" date="2017-11" db="EMBL/GenBank/DDBJ databases">
        <title>Evolution of Phototrophy in the Chloroflexi Phylum Driven by Horizontal Gene Transfer.</title>
        <authorList>
            <person name="Ward L.M."/>
            <person name="Hemp J."/>
            <person name="Shih P.M."/>
            <person name="Mcglynn S.E."/>
            <person name="Fischer W."/>
        </authorList>
    </citation>
    <scope>NUCLEOTIDE SEQUENCE [LARGE SCALE GENOMIC DNA]</scope>
    <source>
        <strain evidence="2">CP2_2F</strain>
    </source>
</reference>
<name>A0A2M8P0V0_9CHLR</name>
<evidence type="ECO:0000256" key="1">
    <source>
        <dbReference type="SAM" id="SignalP"/>
    </source>
</evidence>